<organism evidence="2 3">
    <name type="scientific">Bailinhaonella thermotolerans</name>
    <dbReference type="NCBI Taxonomy" id="1070861"/>
    <lineage>
        <taxon>Bacteria</taxon>
        <taxon>Bacillati</taxon>
        <taxon>Actinomycetota</taxon>
        <taxon>Actinomycetes</taxon>
        <taxon>Streptosporangiales</taxon>
        <taxon>Streptosporangiaceae</taxon>
        <taxon>Bailinhaonella</taxon>
    </lineage>
</organism>
<accession>A0A3A4BKG8</accession>
<reference evidence="2 3" key="1">
    <citation type="submission" date="2018-09" db="EMBL/GenBank/DDBJ databases">
        <title>YIM 75507 draft genome.</title>
        <authorList>
            <person name="Tang S."/>
            <person name="Feng Y."/>
        </authorList>
    </citation>
    <scope>NUCLEOTIDE SEQUENCE [LARGE SCALE GENOMIC DNA]</scope>
    <source>
        <strain evidence="2 3">YIM 75507</strain>
    </source>
</reference>
<name>A0A3A4BKG8_9ACTN</name>
<feature type="region of interest" description="Disordered" evidence="1">
    <location>
        <begin position="104"/>
        <end position="142"/>
    </location>
</feature>
<gene>
    <name evidence="2" type="ORF">D5H75_03320</name>
</gene>
<evidence type="ECO:0000313" key="2">
    <source>
        <dbReference type="EMBL" id="RJL35824.1"/>
    </source>
</evidence>
<evidence type="ECO:0000256" key="1">
    <source>
        <dbReference type="SAM" id="MobiDB-lite"/>
    </source>
</evidence>
<dbReference type="RefSeq" id="WP_119924797.1">
    <property type="nucleotide sequence ID" value="NZ_QZEY01000001.1"/>
</dbReference>
<proteinExistence type="predicted"/>
<feature type="compositionally biased region" description="Basic and acidic residues" evidence="1">
    <location>
        <begin position="119"/>
        <end position="134"/>
    </location>
</feature>
<dbReference type="Proteomes" id="UP000265768">
    <property type="component" value="Unassembled WGS sequence"/>
</dbReference>
<protein>
    <submittedName>
        <fullName evidence="2">Uncharacterized protein</fullName>
    </submittedName>
</protein>
<evidence type="ECO:0000313" key="3">
    <source>
        <dbReference type="Proteomes" id="UP000265768"/>
    </source>
</evidence>
<dbReference type="AlphaFoldDB" id="A0A3A4BKG8"/>
<dbReference type="OrthoDB" id="3385021at2"/>
<comment type="caution">
    <text evidence="2">The sequence shown here is derived from an EMBL/GenBank/DDBJ whole genome shotgun (WGS) entry which is preliminary data.</text>
</comment>
<sequence length="142" mass="15392">MTPQWDVSDAWVFAAITGTGPEDGCSLTQIIATADGVNHAILTEREFTRAVPRLIAAGLVGADPGVGRYWHTEAGRALYRRRMRRRGAFGWIDALPPALRALGEPRDGPWPLPPGAFDRATREYLRDARSRGDQEGSPGGPG</sequence>
<keyword evidence="3" id="KW-1185">Reference proteome</keyword>
<dbReference type="EMBL" id="QZEY01000001">
    <property type="protein sequence ID" value="RJL35824.1"/>
    <property type="molecule type" value="Genomic_DNA"/>
</dbReference>